<dbReference type="PANTHER" id="PTHR30273">
    <property type="entry name" value="PERIPLASMIC SIGNAL SENSOR AND SIGMA FACTOR ACTIVATOR FECR-RELATED"/>
    <property type="match status" value="1"/>
</dbReference>
<dbReference type="RefSeq" id="WP_272655704.1">
    <property type="nucleotide sequence ID" value="NZ_CP085083.1"/>
</dbReference>
<sequence>MSQVSKIPDHVLDEATDWLVLLHSGEMTELQQQQFELWQAEKKEHALAIQHINRFTHGLTGLSNHFPSESIVQSNQKFNLTAKRNMLFSLSGLLVLGCATYLLPWAKWQSDYHTEVGEIKTVSLKDGSSLILASDSYINVDFSEQTRQIQLIEGEIYIQTAKDPQHRPFMVKTKDGAIEALGTQFTVRQEQHDQTRVKVYQHAVALQPQDSRQRQILQQGQRAYFDTQQISKPLALENDRPYWTQQLLVVDQWPLQKVLDELYRYKKGTYLIDTELKKIPISGVFSLQNPQQSLDTLAYTHQLELSYYSPYLLKIKKR</sequence>
<dbReference type="InterPro" id="IPR032623">
    <property type="entry name" value="FecR_N"/>
</dbReference>
<evidence type="ECO:0000259" key="3">
    <source>
        <dbReference type="Pfam" id="PF16220"/>
    </source>
</evidence>
<feature type="domain" description="FecR N-terminal" evidence="3">
    <location>
        <begin position="13"/>
        <end position="54"/>
    </location>
</feature>
<keyword evidence="1" id="KW-1133">Transmembrane helix</keyword>
<reference evidence="4" key="1">
    <citation type="journal article" date="2022" name="Front Environ Sci">
        <title>Complete genome sequence analysis of a novel alkane-degrading bacterial strain, Acinetobacter vivianii KJ-1, and its diesel degradation ability.</title>
        <authorList>
            <person name="Zhang Y."/>
            <person name="Song F."/>
            <person name="Wang J."/>
            <person name="Zhao Q."/>
            <person name="Zheng L."/>
            <person name="Wang Z."/>
            <person name="Zhang X."/>
            <person name="Gao Y."/>
            <person name="Chen G."/>
            <person name="Huang Y."/>
        </authorList>
    </citation>
    <scope>NUCLEOTIDE SEQUENCE</scope>
    <source>
        <strain evidence="4">KJ-1</strain>
    </source>
</reference>
<keyword evidence="1" id="KW-0472">Membrane</keyword>
<dbReference type="Pfam" id="PF16220">
    <property type="entry name" value="DUF4880"/>
    <property type="match status" value="1"/>
</dbReference>
<dbReference type="EMBL" id="CP085083">
    <property type="protein sequence ID" value="WDZ52191.1"/>
    <property type="molecule type" value="Genomic_DNA"/>
</dbReference>
<accession>A0AAJ6P683</accession>
<dbReference type="Proteomes" id="UP001199528">
    <property type="component" value="Chromosome"/>
</dbReference>
<gene>
    <name evidence="4" type="ORF">LF296_05280</name>
</gene>
<dbReference type="AlphaFoldDB" id="A0AAJ6P683"/>
<keyword evidence="1" id="KW-0812">Transmembrane</keyword>
<dbReference type="InterPro" id="IPR006860">
    <property type="entry name" value="FecR"/>
</dbReference>
<evidence type="ECO:0000313" key="4">
    <source>
        <dbReference type="EMBL" id="WDZ52191.1"/>
    </source>
</evidence>
<dbReference type="Gene3D" id="2.60.120.1440">
    <property type="match status" value="1"/>
</dbReference>
<feature type="transmembrane region" description="Helical" evidence="1">
    <location>
        <begin position="86"/>
        <end position="106"/>
    </location>
</feature>
<proteinExistence type="predicted"/>
<reference evidence="4" key="2">
    <citation type="submission" date="2023-02" db="EMBL/GenBank/DDBJ databases">
        <authorList>
            <person name="Huang Y."/>
            <person name="Zhang Y."/>
            <person name="Zhang T."/>
            <person name="Wang J."/>
        </authorList>
    </citation>
    <scope>NUCLEOTIDE SEQUENCE</scope>
    <source>
        <strain evidence="4">KJ-1</strain>
    </source>
</reference>
<dbReference type="InterPro" id="IPR012373">
    <property type="entry name" value="Ferrdict_sens_TM"/>
</dbReference>
<feature type="domain" description="FecR protein" evidence="2">
    <location>
        <begin position="111"/>
        <end position="204"/>
    </location>
</feature>
<organism evidence="4 5">
    <name type="scientific">Acinetobacter vivianii</name>
    <dbReference type="NCBI Taxonomy" id="1776742"/>
    <lineage>
        <taxon>Bacteria</taxon>
        <taxon>Pseudomonadati</taxon>
        <taxon>Pseudomonadota</taxon>
        <taxon>Gammaproteobacteria</taxon>
        <taxon>Moraxellales</taxon>
        <taxon>Moraxellaceae</taxon>
        <taxon>Acinetobacter</taxon>
    </lineage>
</organism>
<evidence type="ECO:0000256" key="1">
    <source>
        <dbReference type="SAM" id="Phobius"/>
    </source>
</evidence>
<dbReference type="Pfam" id="PF04773">
    <property type="entry name" value="FecR"/>
    <property type="match status" value="1"/>
</dbReference>
<dbReference type="PIRSF" id="PIRSF018266">
    <property type="entry name" value="FecR"/>
    <property type="match status" value="1"/>
</dbReference>
<dbReference type="KEGG" id="aviv:LF296_05280"/>
<dbReference type="GO" id="GO:0016989">
    <property type="term" value="F:sigma factor antagonist activity"/>
    <property type="evidence" value="ECO:0007669"/>
    <property type="project" value="TreeGrafter"/>
</dbReference>
<dbReference type="PANTHER" id="PTHR30273:SF2">
    <property type="entry name" value="PROTEIN FECR"/>
    <property type="match status" value="1"/>
</dbReference>
<evidence type="ECO:0000313" key="5">
    <source>
        <dbReference type="Proteomes" id="UP001199528"/>
    </source>
</evidence>
<evidence type="ECO:0000259" key="2">
    <source>
        <dbReference type="Pfam" id="PF04773"/>
    </source>
</evidence>
<protein>
    <submittedName>
        <fullName evidence="4">FecR domain-containing protein</fullName>
    </submittedName>
</protein>
<name>A0AAJ6P683_9GAMM</name>